<protein>
    <submittedName>
        <fullName evidence="2">Uncharacterized protein</fullName>
    </submittedName>
</protein>
<comment type="caution">
    <text evidence="2">The sequence shown here is derived from an EMBL/GenBank/DDBJ whole genome shotgun (WGS) entry which is preliminary data.</text>
</comment>
<evidence type="ECO:0000313" key="2">
    <source>
        <dbReference type="EMBL" id="KAF5832436.1"/>
    </source>
</evidence>
<sequence>MPLPESRPPASEPPPTHPAVLVISTQQTQGGEDEQDRSAQAVRLAWQEGPGVVLAFAHLKTCMVVMALSGNLSNEQACQLVAQLAQTLVLVAGPPESWLVPDLSVGAKQPIMLRGTIKVLLDNICLGLLSQLQGPGWRQLLPGLVLKDAVPQLRLAASAQQRISALLVTTHPVHTLAASTLPTAGIARNKTPASVAAAAASSTTDSYSLLVLVHMDTGNGHGDHQTSHLRGRGSGPNGEERGGGEGCGGLVLAMLLGMYEVVDSRVEQALGQAEGRAAASLLLHIRNTEGDMAAQAPPQPAGILYPPASTAAASVEQKPPSVIVHDSLQGQLFVKHNQVFPEDTRRPSGVIQEEIEEAVWAAVSKCHAHLQAGQGQLQTATPAKHCRLRLTLGQIDQLSGARAPRDRGQRLGSADPAPWMQHPEMTSLKNVDQVTMGVSHPGKANMMVTGVCDKGSGFEAYVVHPSDQEGGQAAWAAISQRVQC</sequence>
<gene>
    <name evidence="2" type="ORF">DUNSADRAFT_11663</name>
</gene>
<dbReference type="EMBL" id="MU069873">
    <property type="protein sequence ID" value="KAF5832436.1"/>
    <property type="molecule type" value="Genomic_DNA"/>
</dbReference>
<reference evidence="2" key="1">
    <citation type="submission" date="2017-08" db="EMBL/GenBank/DDBJ databases">
        <authorList>
            <person name="Polle J.E."/>
            <person name="Barry K."/>
            <person name="Cushman J."/>
            <person name="Schmutz J."/>
            <person name="Tran D."/>
            <person name="Hathwaick L.T."/>
            <person name="Yim W.C."/>
            <person name="Jenkins J."/>
            <person name="Mckie-Krisberg Z.M."/>
            <person name="Prochnik S."/>
            <person name="Lindquist E."/>
            <person name="Dockter R.B."/>
            <person name="Adam C."/>
            <person name="Molina H."/>
            <person name="Bunkerborg J."/>
            <person name="Jin E."/>
            <person name="Buchheim M."/>
            <person name="Magnuson J."/>
        </authorList>
    </citation>
    <scope>NUCLEOTIDE SEQUENCE</scope>
    <source>
        <strain evidence="2">CCAP 19/18</strain>
    </source>
</reference>
<name>A0ABQ7GCZ3_DUNSA</name>
<organism evidence="2 3">
    <name type="scientific">Dunaliella salina</name>
    <name type="common">Green alga</name>
    <name type="synonym">Protococcus salinus</name>
    <dbReference type="NCBI Taxonomy" id="3046"/>
    <lineage>
        <taxon>Eukaryota</taxon>
        <taxon>Viridiplantae</taxon>
        <taxon>Chlorophyta</taxon>
        <taxon>core chlorophytes</taxon>
        <taxon>Chlorophyceae</taxon>
        <taxon>CS clade</taxon>
        <taxon>Chlamydomonadales</taxon>
        <taxon>Dunaliellaceae</taxon>
        <taxon>Dunaliella</taxon>
    </lineage>
</organism>
<evidence type="ECO:0000313" key="3">
    <source>
        <dbReference type="Proteomes" id="UP000815325"/>
    </source>
</evidence>
<keyword evidence="3" id="KW-1185">Reference proteome</keyword>
<feature type="region of interest" description="Disordered" evidence="1">
    <location>
        <begin position="399"/>
        <end position="420"/>
    </location>
</feature>
<proteinExistence type="predicted"/>
<evidence type="ECO:0000256" key="1">
    <source>
        <dbReference type="SAM" id="MobiDB-lite"/>
    </source>
</evidence>
<dbReference type="Proteomes" id="UP000815325">
    <property type="component" value="Unassembled WGS sequence"/>
</dbReference>
<feature type="region of interest" description="Disordered" evidence="1">
    <location>
        <begin position="220"/>
        <end position="244"/>
    </location>
</feature>
<accession>A0ABQ7GCZ3</accession>